<evidence type="ECO:0008006" key="3">
    <source>
        <dbReference type="Google" id="ProtNLM"/>
    </source>
</evidence>
<gene>
    <name evidence="1" type="ORF">ACFSR3_08510</name>
</gene>
<organism evidence="1 2">
    <name type="scientific">Flavobacterium suzhouense</name>
    <dbReference type="NCBI Taxonomy" id="1529638"/>
    <lineage>
        <taxon>Bacteria</taxon>
        <taxon>Pseudomonadati</taxon>
        <taxon>Bacteroidota</taxon>
        <taxon>Flavobacteriia</taxon>
        <taxon>Flavobacteriales</taxon>
        <taxon>Flavobacteriaceae</taxon>
        <taxon>Flavobacterium</taxon>
    </lineage>
</organism>
<comment type="caution">
    <text evidence="1">The sequence shown here is derived from an EMBL/GenBank/DDBJ whole genome shotgun (WGS) entry which is preliminary data.</text>
</comment>
<sequence>MSTFLFQEIRKSLIVIRIKRTEKIIEDNTITINSFLGLGKDMIYHIKEFDGFKTSSIMSKGTLYNYIFLIKNGKRVVKISDGYYSNYQEMSDFFKTNLNDLGHVDGNAFSEMIDLFKK</sequence>
<dbReference type="RefSeq" id="WP_379820591.1">
    <property type="nucleotide sequence ID" value="NZ_JBHUMD010000011.1"/>
</dbReference>
<protein>
    <recommendedName>
        <fullName evidence="3">PH (Pleckstrin Homology) domain-containing protein</fullName>
    </recommendedName>
</protein>
<evidence type="ECO:0000313" key="2">
    <source>
        <dbReference type="Proteomes" id="UP001597480"/>
    </source>
</evidence>
<dbReference type="Proteomes" id="UP001597480">
    <property type="component" value="Unassembled WGS sequence"/>
</dbReference>
<name>A0ABW5NTR0_9FLAO</name>
<evidence type="ECO:0000313" key="1">
    <source>
        <dbReference type="EMBL" id="MFD2602096.1"/>
    </source>
</evidence>
<proteinExistence type="predicted"/>
<keyword evidence="2" id="KW-1185">Reference proteome</keyword>
<dbReference type="EMBL" id="JBHUMD010000011">
    <property type="protein sequence ID" value="MFD2602096.1"/>
    <property type="molecule type" value="Genomic_DNA"/>
</dbReference>
<reference evidence="2" key="1">
    <citation type="journal article" date="2019" name="Int. J. Syst. Evol. Microbiol.">
        <title>The Global Catalogue of Microorganisms (GCM) 10K type strain sequencing project: providing services to taxonomists for standard genome sequencing and annotation.</title>
        <authorList>
            <consortium name="The Broad Institute Genomics Platform"/>
            <consortium name="The Broad Institute Genome Sequencing Center for Infectious Disease"/>
            <person name="Wu L."/>
            <person name="Ma J."/>
        </authorList>
    </citation>
    <scope>NUCLEOTIDE SEQUENCE [LARGE SCALE GENOMIC DNA]</scope>
    <source>
        <strain evidence="2">KCTC 42107</strain>
    </source>
</reference>
<accession>A0ABW5NTR0</accession>